<reference evidence="4 5" key="1">
    <citation type="submission" date="2016-11" db="EMBL/GenBank/DDBJ databases">
        <authorList>
            <person name="Jaros S."/>
            <person name="Januszkiewicz K."/>
            <person name="Wedrychowicz H."/>
        </authorList>
    </citation>
    <scope>NUCLEOTIDE SEQUENCE [LARGE SCALE GENOMIC DNA]</scope>
    <source>
        <strain evidence="4 5">DSM 44523</strain>
    </source>
</reference>
<keyword evidence="4" id="KW-0378">Hydrolase</keyword>
<dbReference type="RefSeq" id="WP_073481562.1">
    <property type="nucleotide sequence ID" value="NZ_FQVN01000003.1"/>
</dbReference>
<evidence type="ECO:0000256" key="1">
    <source>
        <dbReference type="SAM" id="MobiDB-lite"/>
    </source>
</evidence>
<keyword evidence="2" id="KW-0812">Transmembrane</keyword>
<feature type="compositionally biased region" description="Polar residues" evidence="1">
    <location>
        <begin position="582"/>
        <end position="602"/>
    </location>
</feature>
<dbReference type="EMBL" id="FQVN01000003">
    <property type="protein sequence ID" value="SHF34141.1"/>
    <property type="molecule type" value="Genomic_DNA"/>
</dbReference>
<gene>
    <name evidence="4" type="ORF">SAMN05444320_103276</name>
</gene>
<feature type="transmembrane region" description="Helical" evidence="2">
    <location>
        <begin position="123"/>
        <end position="144"/>
    </location>
</feature>
<name>A0A1M5AV48_STRHI</name>
<keyword evidence="5" id="KW-1185">Reference proteome</keyword>
<evidence type="ECO:0000313" key="5">
    <source>
        <dbReference type="Proteomes" id="UP000184501"/>
    </source>
</evidence>
<dbReference type="InterPro" id="IPR052901">
    <property type="entry name" value="Bact_TGase-like"/>
</dbReference>
<feature type="compositionally biased region" description="Low complexity" evidence="1">
    <location>
        <begin position="557"/>
        <end position="581"/>
    </location>
</feature>
<feature type="region of interest" description="Disordered" evidence="1">
    <location>
        <begin position="539"/>
        <end position="602"/>
    </location>
</feature>
<dbReference type="PANTHER" id="PTHR42736:SF1">
    <property type="entry name" value="PROTEIN-GLUTAMINE GAMMA-GLUTAMYLTRANSFERASE"/>
    <property type="match status" value="1"/>
</dbReference>
<dbReference type="GO" id="GO:0008233">
    <property type="term" value="F:peptidase activity"/>
    <property type="evidence" value="ECO:0007669"/>
    <property type="project" value="UniProtKB-KW"/>
</dbReference>
<feature type="transmembrane region" description="Helical" evidence="2">
    <location>
        <begin position="12"/>
        <end position="33"/>
    </location>
</feature>
<accession>A0A1M5AV48</accession>
<organism evidence="4 5">
    <name type="scientific">Streptoalloteichus hindustanus</name>
    <dbReference type="NCBI Taxonomy" id="2017"/>
    <lineage>
        <taxon>Bacteria</taxon>
        <taxon>Bacillati</taxon>
        <taxon>Actinomycetota</taxon>
        <taxon>Actinomycetes</taxon>
        <taxon>Pseudonocardiales</taxon>
        <taxon>Pseudonocardiaceae</taxon>
        <taxon>Streptoalloteichus</taxon>
    </lineage>
</organism>
<feature type="transmembrane region" description="Helical" evidence="2">
    <location>
        <begin position="692"/>
        <end position="714"/>
    </location>
</feature>
<feature type="transmembrane region" description="Helical" evidence="2">
    <location>
        <begin position="39"/>
        <end position="57"/>
    </location>
</feature>
<evidence type="ECO:0000256" key="2">
    <source>
        <dbReference type="SAM" id="Phobius"/>
    </source>
</evidence>
<dbReference type="Gene3D" id="3.10.620.30">
    <property type="match status" value="1"/>
</dbReference>
<dbReference type="AlphaFoldDB" id="A0A1M5AV48"/>
<dbReference type="GO" id="GO:0006508">
    <property type="term" value="P:proteolysis"/>
    <property type="evidence" value="ECO:0007669"/>
    <property type="project" value="UniProtKB-KW"/>
</dbReference>
<feature type="domain" description="Transglutaminase-like" evidence="3">
    <location>
        <begin position="472"/>
        <end position="541"/>
    </location>
</feature>
<evidence type="ECO:0000313" key="4">
    <source>
        <dbReference type="EMBL" id="SHF34141.1"/>
    </source>
</evidence>
<dbReference type="InterPro" id="IPR038765">
    <property type="entry name" value="Papain-like_cys_pep_sf"/>
</dbReference>
<feature type="transmembrane region" description="Helical" evidence="2">
    <location>
        <begin position="151"/>
        <end position="168"/>
    </location>
</feature>
<proteinExistence type="predicted"/>
<dbReference type="SUPFAM" id="SSF54001">
    <property type="entry name" value="Cysteine proteinases"/>
    <property type="match status" value="1"/>
</dbReference>
<dbReference type="Pfam" id="PF11992">
    <property type="entry name" value="TgpA_N"/>
    <property type="match status" value="1"/>
</dbReference>
<dbReference type="Proteomes" id="UP000184501">
    <property type="component" value="Unassembled WGS sequence"/>
</dbReference>
<dbReference type="OrthoDB" id="9804023at2"/>
<feature type="transmembrane region" description="Helical" evidence="2">
    <location>
        <begin position="174"/>
        <end position="190"/>
    </location>
</feature>
<dbReference type="Pfam" id="PF01841">
    <property type="entry name" value="Transglut_core"/>
    <property type="match status" value="1"/>
</dbReference>
<keyword evidence="4" id="KW-0645">Protease</keyword>
<keyword evidence="2" id="KW-1133">Transmembrane helix</keyword>
<dbReference type="PANTHER" id="PTHR42736">
    <property type="entry name" value="PROTEIN-GLUTAMINE GAMMA-GLUTAMYLTRANSFERASE"/>
    <property type="match status" value="1"/>
</dbReference>
<dbReference type="InterPro" id="IPR021878">
    <property type="entry name" value="TgpA_N"/>
</dbReference>
<protein>
    <submittedName>
        <fullName evidence="4">Transglutaminase-like enzyme, putative cysteine protease</fullName>
    </submittedName>
</protein>
<feature type="transmembrane region" description="Helical" evidence="2">
    <location>
        <begin position="613"/>
        <end position="636"/>
    </location>
</feature>
<feature type="transmembrane region" description="Helical" evidence="2">
    <location>
        <begin position="64"/>
        <end position="83"/>
    </location>
</feature>
<sequence>MSRAVPRLSVEVSLAPVAAAVAVVGASTALSGVLAGGQWLAFVVVSAAVVAVAGIGLRALRLPALVVALGQMVALCCLLTGLFTRDGVLGVLPGPAVVDELQVLLRQSVEQVRVGVPPVASTAAMMCLVTVAVGLVAIVVDTLAVGAEAPAASGLVLLCVFAVPASLADELLPWWSFVLGALSFALLLVADGRHRHREWRGRIGAAGGGRAGAVPTAAVVSGLTVVVALLVGGGMTFVGTAGRLPGSDADGGPGDGSTGIGLQPFTSLRGQLDRGRRVELFRVRGLDESRYLRAMTLRRFEAGRGWLLDGIGEGVPVRGQLPTREPRPTGGRVAAIDIEPLGYRDFWLPVYGAPLALPELDGSWRYDSTAGVVFSQQNKRPARYVEQAVFANPSPEHLRGLPSGAAAVDPAYVERPDVDQKVVDLARGITLDARSDFERALALQEYFVTPANGFRYSLQTGGVGGDALTDFLFHGRTGFCEQYASAMAVMLRSLGVPSRVAIGFTAGTNTGEYRVITTEDAHAWVEVYFPGQGWTMFDPTPMEANRRARPPHLDNGTPANSSGPTATTTGAAPTSGVTPGTSGSARPSTTSGPTAHQAQSAAPITAPPAPLRYSLTGVLAGLGVLALLLPVGLALLATRRARGVRPTGGEKLASATVVGMRAGGPASWAIGGALLVGAVLAGLAPASWWPPVFVWVLLTALLLALALGALPALVRDAQRRARLRAVAVGGPGATDAAWQELLAESRDRGGVVAESDTVRGAARKLAHEHGLDEAGQSALRVVISTVERDWYGGVPPTGPELPEAVGEVRESLRRNAPLALRDRFLPRSVLRRRGSSPRD</sequence>
<keyword evidence="2" id="KW-0472">Membrane</keyword>
<feature type="transmembrane region" description="Helical" evidence="2">
    <location>
        <begin position="668"/>
        <end position="686"/>
    </location>
</feature>
<evidence type="ECO:0000259" key="3">
    <source>
        <dbReference type="SMART" id="SM00460"/>
    </source>
</evidence>
<feature type="transmembrane region" description="Helical" evidence="2">
    <location>
        <begin position="211"/>
        <end position="238"/>
    </location>
</feature>
<dbReference type="STRING" id="2017.SAMN05444320_103276"/>
<dbReference type="InterPro" id="IPR002931">
    <property type="entry name" value="Transglutaminase-like"/>
</dbReference>
<dbReference type="SMART" id="SM00460">
    <property type="entry name" value="TGc"/>
    <property type="match status" value="1"/>
</dbReference>